<reference evidence="2 3" key="1">
    <citation type="journal article" date="2019" name="Sci. Rep.">
        <title>Orb-weaving spider Araneus ventricosus genome elucidates the spidroin gene catalogue.</title>
        <authorList>
            <person name="Kono N."/>
            <person name="Nakamura H."/>
            <person name="Ohtoshi R."/>
            <person name="Moran D.A.P."/>
            <person name="Shinohara A."/>
            <person name="Yoshida Y."/>
            <person name="Fujiwara M."/>
            <person name="Mori M."/>
            <person name="Tomita M."/>
            <person name="Arakawa K."/>
        </authorList>
    </citation>
    <scope>NUCLEOTIDE SEQUENCE [LARGE SCALE GENOMIC DNA]</scope>
</reference>
<accession>A0A4Y2WSN5</accession>
<feature type="compositionally biased region" description="Basic and acidic residues" evidence="1">
    <location>
        <begin position="87"/>
        <end position="101"/>
    </location>
</feature>
<protein>
    <submittedName>
        <fullName evidence="2">Uncharacterized protein</fullName>
    </submittedName>
</protein>
<organism evidence="2 3">
    <name type="scientific">Araneus ventricosus</name>
    <name type="common">Orbweaver spider</name>
    <name type="synonym">Epeira ventricosa</name>
    <dbReference type="NCBI Taxonomy" id="182803"/>
    <lineage>
        <taxon>Eukaryota</taxon>
        <taxon>Metazoa</taxon>
        <taxon>Ecdysozoa</taxon>
        <taxon>Arthropoda</taxon>
        <taxon>Chelicerata</taxon>
        <taxon>Arachnida</taxon>
        <taxon>Araneae</taxon>
        <taxon>Araneomorphae</taxon>
        <taxon>Entelegynae</taxon>
        <taxon>Araneoidea</taxon>
        <taxon>Araneidae</taxon>
        <taxon>Araneus</taxon>
    </lineage>
</organism>
<name>A0A4Y2WSN5_ARAVE</name>
<dbReference type="AlphaFoldDB" id="A0A4Y2WSN5"/>
<evidence type="ECO:0000313" key="3">
    <source>
        <dbReference type="Proteomes" id="UP000499080"/>
    </source>
</evidence>
<evidence type="ECO:0000256" key="1">
    <source>
        <dbReference type="SAM" id="MobiDB-lite"/>
    </source>
</evidence>
<feature type="region of interest" description="Disordered" evidence="1">
    <location>
        <begin position="71"/>
        <end position="101"/>
    </location>
</feature>
<feature type="non-terminal residue" evidence="2">
    <location>
        <position position="101"/>
    </location>
</feature>
<evidence type="ECO:0000313" key="2">
    <source>
        <dbReference type="EMBL" id="GBO39470.1"/>
    </source>
</evidence>
<proteinExistence type="predicted"/>
<dbReference type="EMBL" id="BGPR01064502">
    <property type="protein sequence ID" value="GBO39470.1"/>
    <property type="molecule type" value="Genomic_DNA"/>
</dbReference>
<comment type="caution">
    <text evidence="2">The sequence shown here is derived from an EMBL/GenBank/DDBJ whole genome shotgun (WGS) entry which is preliminary data.</text>
</comment>
<keyword evidence="3" id="KW-1185">Reference proteome</keyword>
<gene>
    <name evidence="2" type="ORF">AVEN_217739_1</name>
</gene>
<dbReference type="Proteomes" id="UP000499080">
    <property type="component" value="Unassembled WGS sequence"/>
</dbReference>
<sequence>MTSVYAQMEINHAFDPILEVLPEVTFKDEAAIPPHTGSSLAGKSGIFLPIYRNSDHPALRRSCVACAEDHHVSRTASTGSLPATLLGEERRRKSRMPHERE</sequence>